<protein>
    <recommendedName>
        <fullName evidence="2">Glycoside hydrolase 123-like N-terminal domain-containing protein</fullName>
    </recommendedName>
</protein>
<accession>A0A7Y7LZG8</accession>
<feature type="domain" description="Glycoside hydrolase 123-like N-terminal" evidence="2">
    <location>
        <begin position="30"/>
        <end position="1060"/>
    </location>
</feature>
<evidence type="ECO:0000256" key="1">
    <source>
        <dbReference type="SAM" id="MobiDB-lite"/>
    </source>
</evidence>
<dbReference type="Pfam" id="PF19543">
    <property type="entry name" value="GH123_N"/>
    <property type="match status" value="1"/>
</dbReference>
<feature type="region of interest" description="Disordered" evidence="1">
    <location>
        <begin position="621"/>
        <end position="642"/>
    </location>
</feature>
<evidence type="ECO:0000259" key="2">
    <source>
        <dbReference type="Pfam" id="PF19543"/>
    </source>
</evidence>
<reference evidence="3 4" key="1">
    <citation type="submission" date="2020-02" db="EMBL/GenBank/DDBJ databases">
        <title>Genome sequence of strain AETb3-4.</title>
        <authorList>
            <person name="Gao J."/>
            <person name="Zhang X."/>
        </authorList>
    </citation>
    <scope>NUCLEOTIDE SEQUENCE [LARGE SCALE GENOMIC DNA]</scope>
    <source>
        <strain evidence="3 4">AETb3-4</strain>
    </source>
</reference>
<evidence type="ECO:0000313" key="4">
    <source>
        <dbReference type="Proteomes" id="UP000543556"/>
    </source>
</evidence>
<proteinExistence type="predicted"/>
<dbReference type="RefSeq" id="WP_176634381.1">
    <property type="nucleotide sequence ID" value="NZ_JAAMFM010000007.1"/>
</dbReference>
<name>A0A7Y7LZG8_9MICC</name>
<sequence>MPTPETAAPAIRAIVPPARLHPELDCGTGEWDKLLYGNHRIVVEVAAAGGAGEGGPDRSGGRFMACTTTLPWRRQDPVPAAVDVIVVSAATGSRVRNVVAGEHTPAAGTFTFEPVDGAGPYYFYYLPYAMAGPAHYPQAHYLPARPTADPAWVRDVAASGWAGGHALPDGGHPAAPAVRYEAASAWDSFAPMNFAATDHELADLHARHAGAAFLLFAEDRQHPISMRTAVPAHWAAGGPVAVASPDAGPAGGGQSGRGPAARAGQLAAGARPGEDYVLQLGLYALEDLDGITVSVAPCGTENGAAGPDGAARCITTAGVDRLGRPFAQTLDVDKGSVQALYVVLPVPKDAAGSTVQALVTVSGPAGTAAVELRLEVAPGADAAGGSTAAGPGDPQLLHRLAWLDSTLGQDDELVRPFTAVTLDEATRTLGILGRTVVLAANGLPEQLSSTFTAAVTGTDGPARELLARPLSLDPLPTAGPVAWHHSRLKFTAHGPARIGWSCTWTSPGTPLTVAVEGQLEADGAADFAVRLHLPRAAGTAVKLDDVRLVLPLRGDAVPYAMGLGVPGGRRPASLDWTWDVAHRNQDSLWLGDAGIGVQLALRDSNYERPLNTNFYREKPLKEPASWANPENSGTPGAPGAAGVTLREEQAGGAGAVVLEAFSGGRTMAPGDRLNYGFRLLLTPFKPIEPRRQLANRYFHGQGSVTDVAAAGATVINVHHATALAPYINDPLLSAGGLARYTAEAHAAGLKVKVYDTVRELTAHSPELLALMSLGGEIFSAGPGRGHIWLQEHAGDDYVSAWYAPNVDDVAVVTAGESRLHNWYVRGLDDLLRQTGVDGIYLDDIAFDRHAMKRVRKVLQRRCADPEVDIHSANQFNEKDGFASSANMYLEQLPYTDRLWLGEYFDYEATDPAYWLVEVSGIPFGLMGEMLEGGGNPWRGLVFGMTGRAPGVDNRPMWEFWAAHGLEAAEMVGHWDPGAPVRTSNPDVLATSWITPAGLVTALASWADGPASVTLEFGPALGELSAARVLAEAIPGFQDAADYRPGEAITVDPGRGMVLVINRR</sequence>
<dbReference type="EMBL" id="JAAMFM010000007">
    <property type="protein sequence ID" value="NVM94646.1"/>
    <property type="molecule type" value="Genomic_DNA"/>
</dbReference>
<dbReference type="Proteomes" id="UP000543556">
    <property type="component" value="Unassembled WGS sequence"/>
</dbReference>
<organism evidence="3 4">
    <name type="scientific">Arthrobacter wenxiniae</name>
    <dbReference type="NCBI Taxonomy" id="2713570"/>
    <lineage>
        <taxon>Bacteria</taxon>
        <taxon>Bacillati</taxon>
        <taxon>Actinomycetota</taxon>
        <taxon>Actinomycetes</taxon>
        <taxon>Micrococcales</taxon>
        <taxon>Micrococcaceae</taxon>
        <taxon>Arthrobacter</taxon>
    </lineage>
</organism>
<comment type="caution">
    <text evidence="3">The sequence shown here is derived from an EMBL/GenBank/DDBJ whole genome shotgun (WGS) entry which is preliminary data.</text>
</comment>
<keyword evidence="4" id="KW-1185">Reference proteome</keyword>
<gene>
    <name evidence="3" type="ORF">G6034_06930</name>
</gene>
<dbReference type="AlphaFoldDB" id="A0A7Y7LZG8"/>
<dbReference type="InterPro" id="IPR045711">
    <property type="entry name" value="GH123-like_N"/>
</dbReference>
<feature type="region of interest" description="Disordered" evidence="1">
    <location>
        <begin position="245"/>
        <end position="264"/>
    </location>
</feature>
<evidence type="ECO:0000313" key="3">
    <source>
        <dbReference type="EMBL" id="NVM94646.1"/>
    </source>
</evidence>